<protein>
    <submittedName>
        <fullName evidence="2">CubicO group peptidase, beta-lactamase class C family</fullName>
    </submittedName>
</protein>
<evidence type="ECO:0000313" key="2">
    <source>
        <dbReference type="EMBL" id="SDE34215.1"/>
    </source>
</evidence>
<accession>A0A1G7C6Z4</accession>
<dbReference type="Gene3D" id="3.40.710.10">
    <property type="entry name" value="DD-peptidase/beta-lactamase superfamily"/>
    <property type="match status" value="1"/>
</dbReference>
<dbReference type="Pfam" id="PF00144">
    <property type="entry name" value="Beta-lactamase"/>
    <property type="match status" value="1"/>
</dbReference>
<dbReference type="PANTHER" id="PTHR43283">
    <property type="entry name" value="BETA-LACTAMASE-RELATED"/>
    <property type="match status" value="1"/>
</dbReference>
<keyword evidence="3" id="KW-1185">Reference proteome</keyword>
<sequence>MTFYRNADPQAPILRGKEPLGRRLPPYDWDRAPWNRWTFQNIRMCVPTEEIARGPDALDWQEALQDLSGVAFTGWDGRPMTLADLLADYADGFLVAHRGRILHESYHNGMTRGSRHLLMSVSKSITATTVGILIDRGLLDPAAPMTEYLPELAATGWKDATLQQVLDMTTGVRFVEDYEDPDCDVARLEFASGWKPLPPHMAPGSCPDNTWDYILSLTECEAAHGARFSYRSIETDLLGVLIARVSGQSFARTVSDLLWAPMGTETGAYVTVDRNGTPLVDGGICASLRDCARFGQTMLDGGRAGGRQVIPSAWIEDVRGGDHGLFDDKIRDFMSNGRYRNMFWIRDVARPTYTCKGIYGQLIYVDPERDLVVANLSSWPESLSDMRDSNTFRAIDAIAAALS</sequence>
<reference evidence="3" key="1">
    <citation type="submission" date="2016-10" db="EMBL/GenBank/DDBJ databases">
        <authorList>
            <person name="Varghese N."/>
            <person name="Submissions S."/>
        </authorList>
    </citation>
    <scope>NUCLEOTIDE SEQUENCE [LARGE SCALE GENOMIC DNA]</scope>
    <source>
        <strain evidence="3">CGMCC 1.9108</strain>
    </source>
</reference>
<dbReference type="AlphaFoldDB" id="A0A1G7C6Z4"/>
<evidence type="ECO:0000313" key="3">
    <source>
        <dbReference type="Proteomes" id="UP000199628"/>
    </source>
</evidence>
<organism evidence="2 3">
    <name type="scientific">Ruegeria marina</name>
    <dbReference type="NCBI Taxonomy" id="639004"/>
    <lineage>
        <taxon>Bacteria</taxon>
        <taxon>Pseudomonadati</taxon>
        <taxon>Pseudomonadota</taxon>
        <taxon>Alphaproteobacteria</taxon>
        <taxon>Rhodobacterales</taxon>
        <taxon>Roseobacteraceae</taxon>
        <taxon>Ruegeria</taxon>
    </lineage>
</organism>
<dbReference type="InterPro" id="IPR012338">
    <property type="entry name" value="Beta-lactam/transpept-like"/>
</dbReference>
<feature type="domain" description="Beta-lactamase-related" evidence="1">
    <location>
        <begin position="93"/>
        <end position="394"/>
    </location>
</feature>
<dbReference type="InterPro" id="IPR050789">
    <property type="entry name" value="Diverse_Enzym_Activities"/>
</dbReference>
<dbReference type="InterPro" id="IPR001466">
    <property type="entry name" value="Beta-lactam-related"/>
</dbReference>
<dbReference type="SUPFAM" id="SSF56601">
    <property type="entry name" value="beta-lactamase/transpeptidase-like"/>
    <property type="match status" value="1"/>
</dbReference>
<dbReference type="Proteomes" id="UP000199628">
    <property type="component" value="Unassembled WGS sequence"/>
</dbReference>
<dbReference type="RefSeq" id="WP_093035994.1">
    <property type="nucleotide sequence ID" value="NZ_FMZV01000017.1"/>
</dbReference>
<dbReference type="OrthoDB" id="9814204at2"/>
<name>A0A1G7C6Z4_9RHOB</name>
<evidence type="ECO:0000259" key="1">
    <source>
        <dbReference type="Pfam" id="PF00144"/>
    </source>
</evidence>
<dbReference type="STRING" id="639004.SAMN04488239_11791"/>
<dbReference type="EMBL" id="FMZV01000017">
    <property type="protein sequence ID" value="SDE34215.1"/>
    <property type="molecule type" value="Genomic_DNA"/>
</dbReference>
<proteinExistence type="predicted"/>
<gene>
    <name evidence="2" type="ORF">SAMN04488239_11791</name>
</gene>
<dbReference type="PANTHER" id="PTHR43283:SF7">
    <property type="entry name" value="BETA-LACTAMASE-RELATED DOMAIN-CONTAINING PROTEIN"/>
    <property type="match status" value="1"/>
</dbReference>